<proteinExistence type="predicted"/>
<comment type="caution">
    <text evidence="2">The sequence shown here is derived from an EMBL/GenBank/DDBJ whole genome shotgun (WGS) entry which is preliminary data.</text>
</comment>
<feature type="region of interest" description="Disordered" evidence="1">
    <location>
        <begin position="337"/>
        <end position="359"/>
    </location>
</feature>
<dbReference type="AlphaFoldDB" id="A0A5E8H9F3"/>
<name>A0A5E8H9F3_9LEPT</name>
<evidence type="ECO:0000313" key="3">
    <source>
        <dbReference type="Proteomes" id="UP000013996"/>
    </source>
</evidence>
<organism evidence="2 3">
    <name type="scientific">Leptospira yanagawae serovar Saopaulo str. Sao Paulo = ATCC 700523</name>
    <dbReference type="NCBI Taxonomy" id="1249483"/>
    <lineage>
        <taxon>Bacteria</taxon>
        <taxon>Pseudomonadati</taxon>
        <taxon>Spirochaetota</taxon>
        <taxon>Spirochaetia</taxon>
        <taxon>Leptospirales</taxon>
        <taxon>Leptospiraceae</taxon>
        <taxon>Leptospira</taxon>
    </lineage>
</organism>
<dbReference type="GO" id="GO:0016491">
    <property type="term" value="F:oxidoreductase activity"/>
    <property type="evidence" value="ECO:0007669"/>
    <property type="project" value="TreeGrafter"/>
</dbReference>
<dbReference type="InterPro" id="IPR011989">
    <property type="entry name" value="ARM-like"/>
</dbReference>
<dbReference type="PANTHER" id="PTHR12697:SF5">
    <property type="entry name" value="DEOXYHYPUSINE HYDROXYLASE"/>
    <property type="match status" value="1"/>
</dbReference>
<dbReference type="SUPFAM" id="SSF48371">
    <property type="entry name" value="ARM repeat"/>
    <property type="match status" value="1"/>
</dbReference>
<dbReference type="PANTHER" id="PTHR12697">
    <property type="entry name" value="PBS LYASE HEAT-LIKE PROTEIN"/>
    <property type="match status" value="1"/>
</dbReference>
<sequence length="359" mass="40506">MRRNNPNPILGFIVLICLSLSPVLGKEKELSPEQISKKKDVLSKMIRYGTSQERKQALGELVRFPKENASELYVLVGEQLKSEKDMGMKIVLLKTVGDLDLKENHETIISLFEDTNEDVNKQAVTSAKKMKLIEATSPLLEKVKKEDFTKNSNSLALYISALGELPEGKMAAPFLETKFREKFNNPDIRGQIALYFGTVQYKEAESALLEVAFDDIQPTTLRCYSMNTLGKLKSDSAKPKLYELLDSLKKTSGKLDAKKAQSLKIYAIGALVTMGDKEVFQELNEFARDDDSMVRLRAIEFMGSLKDPKALELLEYKRDRDPSPKVQKAAKKAIDMINGKEIPSEEEKTNEDKVEEELK</sequence>
<reference evidence="2 3" key="1">
    <citation type="submission" date="2013-04" db="EMBL/GenBank/DDBJ databases">
        <authorList>
            <person name="Harkins D.M."/>
            <person name="Durkin A.S."/>
            <person name="Brinkac L.M."/>
            <person name="Haft D.H."/>
            <person name="Selengut J.D."/>
            <person name="Sanka R."/>
            <person name="DePew J."/>
            <person name="Purushe J."/>
            <person name="Hartskeerl R.A."/>
            <person name="Ahmed A."/>
            <person name="van der Linden H."/>
            <person name="Goris M.G.A."/>
            <person name="Vinetz J.M."/>
            <person name="Sutton G.G."/>
            <person name="Nierman W.C."/>
            <person name="Fouts D.E."/>
        </authorList>
    </citation>
    <scope>NUCLEOTIDE SEQUENCE [LARGE SCALE GENOMIC DNA]</scope>
    <source>
        <strain evidence="2 3">Sao Paulo</strain>
    </source>
</reference>
<dbReference type="InterPro" id="IPR016024">
    <property type="entry name" value="ARM-type_fold"/>
</dbReference>
<dbReference type="InterPro" id="IPR004155">
    <property type="entry name" value="PBS_lyase_HEAT"/>
</dbReference>
<dbReference type="EMBL" id="AOGX02000029">
    <property type="protein sequence ID" value="EOQ87784.1"/>
    <property type="molecule type" value="Genomic_DNA"/>
</dbReference>
<evidence type="ECO:0000313" key="2">
    <source>
        <dbReference type="EMBL" id="EOQ87784.1"/>
    </source>
</evidence>
<dbReference type="Pfam" id="PF13646">
    <property type="entry name" value="HEAT_2"/>
    <property type="match status" value="1"/>
</dbReference>
<dbReference type="STRING" id="1249483.LEP1GSC202_2057"/>
<accession>A0A5E8H9F3</accession>
<evidence type="ECO:0000256" key="1">
    <source>
        <dbReference type="SAM" id="MobiDB-lite"/>
    </source>
</evidence>
<gene>
    <name evidence="2" type="ORF">LEP1GSC202_2057</name>
</gene>
<dbReference type="RefSeq" id="WP_015678441.1">
    <property type="nucleotide sequence ID" value="NZ_AOGX02000029.1"/>
</dbReference>
<dbReference type="SMART" id="SM00567">
    <property type="entry name" value="EZ_HEAT"/>
    <property type="match status" value="4"/>
</dbReference>
<protein>
    <submittedName>
        <fullName evidence="2">HEAT repeat protein</fullName>
    </submittedName>
</protein>
<dbReference type="Gene3D" id="1.25.10.10">
    <property type="entry name" value="Leucine-rich Repeat Variant"/>
    <property type="match status" value="2"/>
</dbReference>
<feature type="compositionally biased region" description="Basic and acidic residues" evidence="1">
    <location>
        <begin position="342"/>
        <end position="359"/>
    </location>
</feature>
<dbReference type="Proteomes" id="UP000013996">
    <property type="component" value="Unassembled WGS sequence"/>
</dbReference>